<keyword evidence="2" id="KW-1185">Reference proteome</keyword>
<evidence type="ECO:0000313" key="1">
    <source>
        <dbReference type="EMBL" id="ODN66575.1"/>
    </source>
</evidence>
<accession>A0A1E3GRK6</accession>
<name>A0A1E3GRK6_9GAMM</name>
<evidence type="ECO:0000313" key="2">
    <source>
        <dbReference type="Proteomes" id="UP000094379"/>
    </source>
</evidence>
<reference evidence="1 2" key="1">
    <citation type="submission" date="2016-07" db="EMBL/GenBank/DDBJ databases">
        <title>Draft Genome Sequence of Methylophaga muralis Bur 1.</title>
        <authorList>
            <person name="Vasilenko O.V."/>
            <person name="Doronina N.V."/>
            <person name="Shmareva M.N."/>
            <person name="Tarlachkov S.V."/>
            <person name="Mustakhimov I."/>
            <person name="Trotsenko Y.A."/>
        </authorList>
    </citation>
    <scope>NUCLEOTIDE SEQUENCE [LARGE SCALE GENOMIC DNA]</scope>
    <source>
        <strain evidence="1 2">Bur 1</strain>
    </source>
</reference>
<sequence>MLYQRYLPYVVLGLLFLPGFSLAEPAKKNCDSLFCYSSKDDFFQFESGTRLQLDRGVFINDSRTDFDNEWNVRRARLSSSAQIGEHLSIDFTYDFARDDRSAIRNAFIRYTSADNTRFTVGHFKEPFGMERLTSVQDLAFLERSLVSLLTPPRSLGVELHKHTHHWTAAAGMFTTGTESSSNDTKFGTSARVTFAPQSDAGRIVHFGLGIAHRNTDSQQEVRFRQRPETRNTDIRLIDTRTFIADSYTYLGIESAIARGPWALQAEYIYSHVGKARINQTDSGENIHFSGWHIDLTWIASGEPQPYNHEKGTFGRLRPAHSVQHGGWGAWRLGMRLSELDLTNHPITGGRQQNLTTGLTWVLNRNISLSSEYVKVLKVDGGEFTNASPAIFQSRLQIIY</sequence>
<dbReference type="AlphaFoldDB" id="A0A1E3GRK6"/>
<dbReference type="InterPro" id="IPR023614">
    <property type="entry name" value="Porin_dom_sf"/>
</dbReference>
<dbReference type="EMBL" id="MCRI01000017">
    <property type="protein sequence ID" value="ODN66575.1"/>
    <property type="molecule type" value="Genomic_DNA"/>
</dbReference>
<proteinExistence type="predicted"/>
<dbReference type="Pfam" id="PF07396">
    <property type="entry name" value="Porin_O_P"/>
    <property type="match status" value="1"/>
</dbReference>
<dbReference type="SUPFAM" id="SSF56935">
    <property type="entry name" value="Porins"/>
    <property type="match status" value="1"/>
</dbReference>
<dbReference type="Gene3D" id="2.40.160.10">
    <property type="entry name" value="Porin"/>
    <property type="match status" value="1"/>
</dbReference>
<dbReference type="InterPro" id="IPR010870">
    <property type="entry name" value="Porin_O/P"/>
</dbReference>
<dbReference type="STRING" id="291169.A9E74_01745"/>
<organism evidence="1 2">
    <name type="scientific">Methylophaga muralis</name>
    <dbReference type="NCBI Taxonomy" id="291169"/>
    <lineage>
        <taxon>Bacteria</taxon>
        <taxon>Pseudomonadati</taxon>
        <taxon>Pseudomonadota</taxon>
        <taxon>Gammaproteobacteria</taxon>
        <taxon>Thiotrichales</taxon>
        <taxon>Piscirickettsiaceae</taxon>
        <taxon>Methylophaga</taxon>
    </lineage>
</organism>
<dbReference type="Proteomes" id="UP000094379">
    <property type="component" value="Unassembled WGS sequence"/>
</dbReference>
<gene>
    <name evidence="1" type="primary">oprP_4</name>
    <name evidence="1" type="ORF">A9E74_01745</name>
</gene>
<comment type="caution">
    <text evidence="1">The sequence shown here is derived from an EMBL/GenBank/DDBJ whole genome shotgun (WGS) entry which is preliminary data.</text>
</comment>
<protein>
    <submittedName>
        <fullName evidence="1">Porin P</fullName>
    </submittedName>
</protein>